<evidence type="ECO:0000259" key="1">
    <source>
        <dbReference type="Pfam" id="PF01261"/>
    </source>
</evidence>
<dbReference type="RefSeq" id="WP_157567517.1">
    <property type="nucleotide sequence ID" value="NZ_WPIK01000010.1"/>
</dbReference>
<comment type="caution">
    <text evidence="2">The sequence shown here is derived from an EMBL/GenBank/DDBJ whole genome shotgun (WGS) entry which is preliminary data.</text>
</comment>
<dbReference type="InterPro" id="IPR013022">
    <property type="entry name" value="Xyl_isomerase-like_TIM-brl"/>
</dbReference>
<proteinExistence type="predicted"/>
<dbReference type="Proteomes" id="UP000462014">
    <property type="component" value="Unassembled WGS sequence"/>
</dbReference>
<organism evidence="2 3">
    <name type="scientific">Mucilaginibacter arboris</name>
    <dbReference type="NCBI Taxonomy" id="2682090"/>
    <lineage>
        <taxon>Bacteria</taxon>
        <taxon>Pseudomonadati</taxon>
        <taxon>Bacteroidota</taxon>
        <taxon>Sphingobacteriia</taxon>
        <taxon>Sphingobacteriales</taxon>
        <taxon>Sphingobacteriaceae</taxon>
        <taxon>Mucilaginibacter</taxon>
    </lineage>
</organism>
<feature type="domain" description="Xylose isomerase-like TIM barrel" evidence="1">
    <location>
        <begin position="52"/>
        <end position="265"/>
    </location>
</feature>
<dbReference type="InterPro" id="IPR050312">
    <property type="entry name" value="IolE/XylAMocC-like"/>
</dbReference>
<name>A0A7K1SYH5_9SPHI</name>
<protein>
    <submittedName>
        <fullName evidence="2">TIM barrel protein</fullName>
    </submittedName>
</protein>
<dbReference type="EMBL" id="WPIK01000010">
    <property type="protein sequence ID" value="MVN22361.1"/>
    <property type="molecule type" value="Genomic_DNA"/>
</dbReference>
<dbReference type="PROSITE" id="PS51318">
    <property type="entry name" value="TAT"/>
    <property type="match status" value="1"/>
</dbReference>
<dbReference type="AlphaFoldDB" id="A0A7K1SYH5"/>
<dbReference type="InterPro" id="IPR006311">
    <property type="entry name" value="TAT_signal"/>
</dbReference>
<keyword evidence="3" id="KW-1185">Reference proteome</keyword>
<dbReference type="PANTHER" id="PTHR12110:SF41">
    <property type="entry name" value="INOSOSE DEHYDRATASE"/>
    <property type="match status" value="1"/>
</dbReference>
<reference evidence="2 3" key="1">
    <citation type="submission" date="2019-12" db="EMBL/GenBank/DDBJ databases">
        <title>Mucilaginibacter sp. HMF7410 genome sequencing and assembly.</title>
        <authorList>
            <person name="Kang H."/>
            <person name="Cha I."/>
            <person name="Kim H."/>
            <person name="Joh K."/>
        </authorList>
    </citation>
    <scope>NUCLEOTIDE SEQUENCE [LARGE SCALE GENOMIC DNA]</scope>
    <source>
        <strain evidence="2 3">HMF7410</strain>
    </source>
</reference>
<dbReference type="Gene3D" id="3.20.20.150">
    <property type="entry name" value="Divalent-metal-dependent TIM barrel enzymes"/>
    <property type="match status" value="1"/>
</dbReference>
<dbReference type="PANTHER" id="PTHR12110">
    <property type="entry name" value="HYDROXYPYRUVATE ISOMERASE"/>
    <property type="match status" value="1"/>
</dbReference>
<accession>A0A7K1SYH5</accession>
<evidence type="ECO:0000313" key="3">
    <source>
        <dbReference type="Proteomes" id="UP000462014"/>
    </source>
</evidence>
<dbReference type="Pfam" id="PF01261">
    <property type="entry name" value="AP_endonuc_2"/>
    <property type="match status" value="1"/>
</dbReference>
<evidence type="ECO:0000313" key="2">
    <source>
        <dbReference type="EMBL" id="MVN22361.1"/>
    </source>
</evidence>
<dbReference type="InterPro" id="IPR036237">
    <property type="entry name" value="Xyl_isomerase-like_sf"/>
</dbReference>
<dbReference type="SUPFAM" id="SSF51658">
    <property type="entry name" value="Xylose isomerase-like"/>
    <property type="match status" value="1"/>
</dbReference>
<gene>
    <name evidence="2" type="ORF">GO621_12530</name>
</gene>
<sequence length="291" mass="32724">MTTRRSFLAQTSFAAAALWLQPDLLFAKPAYKVGLQLYSLRDEIGKDIKGVIAKAAKAGYQELETFGYDKEKGFFGLSPKEFKQTLADNGMVTPSGHYGIDPFLNGGSSDDLKTYIEVAKTAGQSYLTVPYLGADMRKSVDDFKKLASNMNKAAELCKQSGLKLAYHNHDFEFKPIDGTMLYDVLLKETDPKLVSFEMDIYWVVRAGQDPEKLIKAYPGRFPMWHIKDMDKTKPELNTEIGSGSIDFKKIFALAQVSGLKHIFMEQENFTNIDPYQSIAQSSTYIKNELLK</sequence>